<name>A0A060N8U7_CLOBO</name>
<proteinExistence type="predicted"/>
<gene>
    <name evidence="1" type="ORF">CBO05P1_224</name>
</gene>
<dbReference type="EMBL" id="BA000058">
    <property type="protein sequence ID" value="BAO04943.1"/>
    <property type="molecule type" value="Genomic_DNA"/>
</dbReference>
<organism evidence="1">
    <name type="scientific">Clostridium botulinum B str. Osaka05</name>
    <dbReference type="NCBI Taxonomy" id="1407017"/>
    <lineage>
        <taxon>Bacteria</taxon>
        <taxon>Bacillati</taxon>
        <taxon>Bacillota</taxon>
        <taxon>Clostridia</taxon>
        <taxon>Eubacteriales</taxon>
        <taxon>Clostridiaceae</taxon>
        <taxon>Clostridium</taxon>
    </lineage>
</organism>
<evidence type="ECO:0000313" key="1">
    <source>
        <dbReference type="EMBL" id="BAO04943.1"/>
    </source>
</evidence>
<dbReference type="Proteomes" id="UP000054164">
    <property type="component" value="Unassembled WGS sequence"/>
</dbReference>
<dbReference type="RefSeq" id="WP_030032034.1">
    <property type="nucleotide sequence ID" value="NZ_BA000058.1"/>
</dbReference>
<accession>A0A060N8U7</accession>
<dbReference type="AlphaFoldDB" id="A0A060N8U7"/>
<dbReference type="HOGENOM" id="CLU_2231865_0_0_9"/>
<protein>
    <submittedName>
        <fullName evidence="1">Uncharacterized protein</fullName>
    </submittedName>
</protein>
<sequence>MRSNIKYIVNRMDFDVTTGKYNSTIVGRDAQIEVIADTKEETEYLHNDLIERLNKIGFESGECWSIEETEKGKYSIVDYITVDNKEDYEEVKEIYIQWKEVAKHE</sequence>
<reference evidence="1" key="1">
    <citation type="submission" date="2013-10" db="EMBL/GenBank/DDBJ databases">
        <title>Draft genome sequence of Clostridium botulinum type B strain Osaka05.</title>
        <authorList>
            <person name="Sakaguchi Y."/>
            <person name="Hosomi K."/>
            <person name="Uchiyama J."/>
            <person name="Ogura Y."/>
            <person name="Sakaguchi M."/>
            <person name="Kohda T."/>
            <person name="Mukamoto M."/>
            <person name="Misawa N."/>
            <person name="Matsuzaki S."/>
            <person name="Hayashi T."/>
            <person name="Kozaki S."/>
        </authorList>
    </citation>
    <scope>NUCLEOTIDE SEQUENCE</scope>
    <source>
        <strain evidence="1">Osaka05</strain>
    </source>
</reference>